<dbReference type="RefSeq" id="WP_164043122.1">
    <property type="nucleotide sequence ID" value="NZ_JAAGNZ010000003.1"/>
</dbReference>
<evidence type="ECO:0000313" key="1">
    <source>
        <dbReference type="EMBL" id="NEU70021.1"/>
    </source>
</evidence>
<dbReference type="Proteomes" id="UP000477386">
    <property type="component" value="Unassembled WGS sequence"/>
</dbReference>
<dbReference type="EMBL" id="JAAGNZ010000003">
    <property type="protein sequence ID" value="NEU70021.1"/>
    <property type="molecule type" value="Genomic_DNA"/>
</dbReference>
<gene>
    <name evidence="1" type="ORF">GK091_24285</name>
</gene>
<proteinExistence type="predicted"/>
<protein>
    <submittedName>
        <fullName evidence="1">Uncharacterized protein</fullName>
    </submittedName>
</protein>
<accession>A0A6M0IRM1</accession>
<reference evidence="1 2" key="1">
    <citation type="submission" date="2020-02" db="EMBL/GenBank/DDBJ databases">
        <title>Draft genome sequence of two Spirosoma agri KCTC 52727 and Spirosoma terrae KCTC 52035.</title>
        <authorList>
            <person name="Rojas J."/>
            <person name="Ambika Manirajan B."/>
            <person name="Ratering S."/>
            <person name="Suarez C."/>
            <person name="Schnell S."/>
        </authorList>
    </citation>
    <scope>NUCLEOTIDE SEQUENCE [LARGE SCALE GENOMIC DNA]</scope>
    <source>
        <strain evidence="1 2">KCTC 52727</strain>
    </source>
</reference>
<dbReference type="AlphaFoldDB" id="A0A6M0IRM1"/>
<comment type="caution">
    <text evidence="1">The sequence shown here is derived from an EMBL/GenBank/DDBJ whole genome shotgun (WGS) entry which is preliminary data.</text>
</comment>
<sequence length="242" mass="27167">MERWLSRVVLSSLAMALLIPSYGQLGTGGVVSQDQKGNVFTTFLVSTTYTGKAISTIRYLGSPFLGTNVWHQGSLQFPNGHQLAGKLSYNLITGTIFFQTSDSLETYPVVPDEFILEGRKFIGISHNDLGIWQMAYYQVVYDGQTKLLRRYQERLQPISRSVYPMGMPSDEKFDGRYIISEELYVKRVGNSPKIIQLTQESLRKALPDAPSDLLTSETTTDLTQAKLIALITAYDSRKLANY</sequence>
<name>A0A6M0IRM1_9BACT</name>
<evidence type="ECO:0000313" key="2">
    <source>
        <dbReference type="Proteomes" id="UP000477386"/>
    </source>
</evidence>
<keyword evidence="2" id="KW-1185">Reference proteome</keyword>
<organism evidence="1 2">
    <name type="scientific">Spirosoma agri</name>
    <dbReference type="NCBI Taxonomy" id="1987381"/>
    <lineage>
        <taxon>Bacteria</taxon>
        <taxon>Pseudomonadati</taxon>
        <taxon>Bacteroidota</taxon>
        <taxon>Cytophagia</taxon>
        <taxon>Cytophagales</taxon>
        <taxon>Cytophagaceae</taxon>
        <taxon>Spirosoma</taxon>
    </lineage>
</organism>